<reference evidence="5 6" key="1">
    <citation type="submission" date="2017-10" db="EMBL/GenBank/DDBJ databases">
        <title>Genomics of the genus Arcobacter.</title>
        <authorList>
            <person name="Perez-Cataluna A."/>
            <person name="Figueras M.J."/>
        </authorList>
    </citation>
    <scope>NUCLEOTIDE SEQUENCE [LARGE SCALE GENOMIC DNA]</scope>
    <source>
        <strain evidence="5 6">F26</strain>
    </source>
</reference>
<dbReference type="InterPro" id="IPR023198">
    <property type="entry name" value="PGP-like_dom2"/>
</dbReference>
<dbReference type="Gene3D" id="1.10.150.240">
    <property type="entry name" value="Putative phosphatase, domain 2"/>
    <property type="match status" value="1"/>
</dbReference>
<dbReference type="RefSeq" id="WP_128985809.1">
    <property type="nucleotide sequence ID" value="NZ_PDJZ01000003.1"/>
</dbReference>
<name>A0A4Q0ZMX7_9BACT</name>
<keyword evidence="5" id="KW-0378">Hydrolase</keyword>
<dbReference type="EMBL" id="PDJZ01000003">
    <property type="protein sequence ID" value="RXJ84948.1"/>
    <property type="molecule type" value="Genomic_DNA"/>
</dbReference>
<dbReference type="PANTHER" id="PTHR43434:SF1">
    <property type="entry name" value="PHOSPHOGLYCOLATE PHOSPHATASE"/>
    <property type="match status" value="1"/>
</dbReference>
<dbReference type="InterPro" id="IPR006439">
    <property type="entry name" value="HAD-SF_hydro_IA"/>
</dbReference>
<dbReference type="SFLD" id="SFLDS00003">
    <property type="entry name" value="Haloacid_Dehalogenase"/>
    <property type="match status" value="1"/>
</dbReference>
<accession>A0A4Q0ZMX7</accession>
<organism evidence="5 6">
    <name type="scientific">Arcobacter cloacae</name>
    <dbReference type="NCBI Taxonomy" id="1054034"/>
    <lineage>
        <taxon>Bacteria</taxon>
        <taxon>Pseudomonadati</taxon>
        <taxon>Campylobacterota</taxon>
        <taxon>Epsilonproteobacteria</taxon>
        <taxon>Campylobacterales</taxon>
        <taxon>Arcobacteraceae</taxon>
        <taxon>Arcobacter</taxon>
    </lineage>
</organism>
<dbReference type="AlphaFoldDB" id="A0A4Q0ZMX7"/>
<evidence type="ECO:0000256" key="2">
    <source>
        <dbReference type="ARBA" id="ARBA00004818"/>
    </source>
</evidence>
<dbReference type="GO" id="GO:0008967">
    <property type="term" value="F:phosphoglycolate phosphatase activity"/>
    <property type="evidence" value="ECO:0007669"/>
    <property type="project" value="UniProtKB-EC"/>
</dbReference>
<dbReference type="OrthoDB" id="9792518at2"/>
<dbReference type="GO" id="GO:0005829">
    <property type="term" value="C:cytosol"/>
    <property type="evidence" value="ECO:0007669"/>
    <property type="project" value="TreeGrafter"/>
</dbReference>
<comment type="catalytic activity">
    <reaction evidence="1">
        <text>2-phosphoglycolate + H2O = glycolate + phosphate</text>
        <dbReference type="Rhea" id="RHEA:14369"/>
        <dbReference type="ChEBI" id="CHEBI:15377"/>
        <dbReference type="ChEBI" id="CHEBI:29805"/>
        <dbReference type="ChEBI" id="CHEBI:43474"/>
        <dbReference type="ChEBI" id="CHEBI:58033"/>
        <dbReference type="EC" id="3.1.3.18"/>
    </reaction>
</comment>
<dbReference type="SUPFAM" id="SSF56784">
    <property type="entry name" value="HAD-like"/>
    <property type="match status" value="1"/>
</dbReference>
<dbReference type="Pfam" id="PF13419">
    <property type="entry name" value="HAD_2"/>
    <property type="match status" value="1"/>
</dbReference>
<comment type="caution">
    <text evidence="5">The sequence shown here is derived from an EMBL/GenBank/DDBJ whole genome shotgun (WGS) entry which is preliminary data.</text>
</comment>
<comment type="similarity">
    <text evidence="3">Belongs to the HAD-like hydrolase superfamily. CbbY/CbbZ/Gph/YieH family.</text>
</comment>
<dbReference type="InterPro" id="IPR023214">
    <property type="entry name" value="HAD_sf"/>
</dbReference>
<dbReference type="SFLD" id="SFLDG01135">
    <property type="entry name" value="C1.5.6:_HAD__Beta-PGM__Phospha"/>
    <property type="match status" value="1"/>
</dbReference>
<protein>
    <recommendedName>
        <fullName evidence="4">phosphoglycolate phosphatase</fullName>
        <ecNumber evidence="4">3.1.3.18</ecNumber>
    </recommendedName>
</protein>
<dbReference type="Gene3D" id="3.40.50.1000">
    <property type="entry name" value="HAD superfamily/HAD-like"/>
    <property type="match status" value="1"/>
</dbReference>
<proteinExistence type="inferred from homology"/>
<evidence type="ECO:0000313" key="5">
    <source>
        <dbReference type="EMBL" id="RXJ84948.1"/>
    </source>
</evidence>
<dbReference type="PANTHER" id="PTHR43434">
    <property type="entry name" value="PHOSPHOGLYCOLATE PHOSPHATASE"/>
    <property type="match status" value="1"/>
</dbReference>
<evidence type="ECO:0000313" key="6">
    <source>
        <dbReference type="Proteomes" id="UP000290870"/>
    </source>
</evidence>
<dbReference type="InterPro" id="IPR050155">
    <property type="entry name" value="HAD-like_hydrolase_sf"/>
</dbReference>
<dbReference type="NCBIfam" id="TIGR01549">
    <property type="entry name" value="HAD-SF-IA-v1"/>
    <property type="match status" value="1"/>
</dbReference>
<sequence length="219" mass="24817">MAAGKKTIIFDLDGTLIDSLEDIAVCMNQVLKELNLPIHKMEDYKYFVGGGISVLIDNALKGYSNEIKEEATKKFKVIYDQKLHSKTKPYDGIYELLDELEKLDVNLAILSNKPHEFTLQYANSLFDKYNFKEIHGQKQTIPKKPDPIAAINIAKNFDANCEEVYFVGDTMVDMQTAKNAGMIAIGVLWGFRDEKELSEHGADFLVNHPLEILKIINDK</sequence>
<evidence type="ECO:0000256" key="3">
    <source>
        <dbReference type="ARBA" id="ARBA00006171"/>
    </source>
</evidence>
<dbReference type="InterPro" id="IPR041492">
    <property type="entry name" value="HAD_2"/>
</dbReference>
<comment type="pathway">
    <text evidence="2">Organic acid metabolism; glycolate biosynthesis; glycolate from 2-phosphoglycolate: step 1/1.</text>
</comment>
<gene>
    <name evidence="5" type="ORF">CRU90_03055</name>
</gene>
<evidence type="ECO:0000256" key="1">
    <source>
        <dbReference type="ARBA" id="ARBA00000830"/>
    </source>
</evidence>
<dbReference type="Proteomes" id="UP000290870">
    <property type="component" value="Unassembled WGS sequence"/>
</dbReference>
<dbReference type="GO" id="GO:0006281">
    <property type="term" value="P:DNA repair"/>
    <property type="evidence" value="ECO:0007669"/>
    <property type="project" value="TreeGrafter"/>
</dbReference>
<dbReference type="EC" id="3.1.3.18" evidence="4"/>
<dbReference type="SFLD" id="SFLDG01129">
    <property type="entry name" value="C1.5:_HAD__Beta-PGM__Phosphata"/>
    <property type="match status" value="1"/>
</dbReference>
<dbReference type="NCBIfam" id="TIGR01509">
    <property type="entry name" value="HAD-SF-IA-v3"/>
    <property type="match status" value="1"/>
</dbReference>
<dbReference type="InterPro" id="IPR036412">
    <property type="entry name" value="HAD-like_sf"/>
</dbReference>
<evidence type="ECO:0000256" key="4">
    <source>
        <dbReference type="ARBA" id="ARBA00013078"/>
    </source>
</evidence>